<organism evidence="1">
    <name type="scientific">Paenibacillus sp. BIHB 4019</name>
    <dbReference type="NCBI Taxonomy" id="1870819"/>
    <lineage>
        <taxon>Bacteria</taxon>
        <taxon>Bacillati</taxon>
        <taxon>Bacillota</taxon>
        <taxon>Bacilli</taxon>
        <taxon>Bacillales</taxon>
        <taxon>Paenibacillaceae</taxon>
        <taxon>Paenibacillus</taxon>
    </lineage>
</organism>
<reference evidence="1" key="1">
    <citation type="submission" date="2016-08" db="EMBL/GenBank/DDBJ databases">
        <title>Complete Genome Seqeunce of Paenibacillus sp. BIHB 4019 from tea rhizoplane.</title>
        <authorList>
            <person name="Thakur R."/>
            <person name="Swarnkar M.K."/>
            <person name="Gulati A."/>
        </authorList>
    </citation>
    <scope>NUCLEOTIDE SEQUENCE [LARGE SCALE GENOMIC DNA]</scope>
    <source>
        <strain evidence="1">BIHB4019</strain>
    </source>
</reference>
<dbReference type="RefSeq" id="WP_099519853.1">
    <property type="nucleotide sequence ID" value="NZ_CP016808.1"/>
</dbReference>
<sequence>MSACLVIQTGRTIIMGSDSAISTTINGQIYRIDESGAKLWEVDDMIIFCSGNMKYAYQIMDIFLSQKDKSVSNLSLIVKEVCLDDTAISLEVLVGVVQEGCSHLYSISSSDNFRIEDRKMEHTNGTAIWAAGIKTEESADKAEQYLLQGQSIEEVYQNVYNDISFEGVGGKLVIYQLTKSECKKLLQSTILEKQDIKILTAQLYLDLCTKNMIIGERVFGKLLAGTNLEIDASDVNGQRTFTVDGNGVTIQGDKLTVTGGIPANQLDPAYKKVS</sequence>
<proteinExistence type="predicted"/>
<evidence type="ECO:0000313" key="1">
    <source>
        <dbReference type="EMBL" id="ANY68757.1"/>
    </source>
</evidence>
<accession>A0A1B2DM25</accession>
<dbReference type="AlphaFoldDB" id="A0A1B2DM25"/>
<name>A0A1B2DM25_9BACL</name>
<dbReference type="EMBL" id="CP016808">
    <property type="protein sequence ID" value="ANY68757.1"/>
    <property type="molecule type" value="Genomic_DNA"/>
</dbReference>
<protein>
    <submittedName>
        <fullName evidence="1">Uncharacterized protein</fullName>
    </submittedName>
</protein>
<gene>
    <name evidence="1" type="ORF">BBD42_21525</name>
</gene>